<proteinExistence type="predicted"/>
<comment type="caution">
    <text evidence="1">The sequence shown here is derived from an EMBL/GenBank/DDBJ whole genome shotgun (WGS) entry which is preliminary data.</text>
</comment>
<protein>
    <submittedName>
        <fullName evidence="1">Uncharacterized protein</fullName>
    </submittedName>
</protein>
<reference evidence="1" key="1">
    <citation type="journal article" date="2019" name="Sci. Rep.">
        <title>Draft genome of Tanacetum cinerariifolium, the natural source of mosquito coil.</title>
        <authorList>
            <person name="Yamashiro T."/>
            <person name="Shiraishi A."/>
            <person name="Satake H."/>
            <person name="Nakayama K."/>
        </authorList>
    </citation>
    <scope>NUCLEOTIDE SEQUENCE</scope>
</reference>
<organism evidence="1">
    <name type="scientific">Tanacetum cinerariifolium</name>
    <name type="common">Dalmatian daisy</name>
    <name type="synonym">Chrysanthemum cinerariifolium</name>
    <dbReference type="NCBI Taxonomy" id="118510"/>
    <lineage>
        <taxon>Eukaryota</taxon>
        <taxon>Viridiplantae</taxon>
        <taxon>Streptophyta</taxon>
        <taxon>Embryophyta</taxon>
        <taxon>Tracheophyta</taxon>
        <taxon>Spermatophyta</taxon>
        <taxon>Magnoliopsida</taxon>
        <taxon>eudicotyledons</taxon>
        <taxon>Gunneridae</taxon>
        <taxon>Pentapetalae</taxon>
        <taxon>asterids</taxon>
        <taxon>campanulids</taxon>
        <taxon>Asterales</taxon>
        <taxon>Asteraceae</taxon>
        <taxon>Asteroideae</taxon>
        <taxon>Anthemideae</taxon>
        <taxon>Anthemidinae</taxon>
        <taxon>Tanacetum</taxon>
    </lineage>
</organism>
<gene>
    <name evidence="1" type="ORF">Tci_692078</name>
</gene>
<dbReference type="EMBL" id="BKCJ010574040">
    <property type="protein sequence ID" value="GFB20107.1"/>
    <property type="molecule type" value="Genomic_DNA"/>
</dbReference>
<evidence type="ECO:0000313" key="1">
    <source>
        <dbReference type="EMBL" id="GFB20107.1"/>
    </source>
</evidence>
<sequence>MLNKHRSSNRIIRVPMRFGDSVIGGHKKNDSKKIVDMIVNEYCKGGNDETMVHSSSKRYENEYASVNVPDDDNVYDSRMMNNNDVVDDKIDSFELPAVRNIEKTWSLPK</sequence>
<dbReference type="AlphaFoldDB" id="A0A699L5C5"/>
<name>A0A699L5C5_TANCI</name>
<accession>A0A699L5C5</accession>